<accession>A0A4S3JD63</accession>
<reference evidence="1 2" key="1">
    <citation type="submission" date="2019-03" db="EMBL/GenBank/DDBJ databases">
        <title>The genome sequence of a newly discovered highly antifungal drug resistant Aspergillus species, Aspergillus tanneri NIH 1004.</title>
        <authorList>
            <person name="Mounaud S."/>
            <person name="Singh I."/>
            <person name="Joardar V."/>
            <person name="Pakala S."/>
            <person name="Pakala S."/>
            <person name="Venepally P."/>
            <person name="Hoover J."/>
            <person name="Nierman W."/>
            <person name="Chung J."/>
            <person name="Losada L."/>
        </authorList>
    </citation>
    <scope>NUCLEOTIDE SEQUENCE [LARGE SCALE GENOMIC DNA]</scope>
    <source>
        <strain evidence="1 2">NIH1004</strain>
    </source>
</reference>
<organism evidence="1 2">
    <name type="scientific">Aspergillus tanneri</name>
    <dbReference type="NCBI Taxonomy" id="1220188"/>
    <lineage>
        <taxon>Eukaryota</taxon>
        <taxon>Fungi</taxon>
        <taxon>Dikarya</taxon>
        <taxon>Ascomycota</taxon>
        <taxon>Pezizomycotina</taxon>
        <taxon>Eurotiomycetes</taxon>
        <taxon>Eurotiomycetidae</taxon>
        <taxon>Eurotiales</taxon>
        <taxon>Aspergillaceae</taxon>
        <taxon>Aspergillus</taxon>
        <taxon>Aspergillus subgen. Circumdati</taxon>
    </lineage>
</organism>
<keyword evidence="2" id="KW-1185">Reference proteome</keyword>
<sequence length="47" mass="5212">MGFQVECRPFMRVWLVPKIGRSGVCEIVALVVDSPVQETPHTDILTG</sequence>
<proteinExistence type="predicted"/>
<evidence type="ECO:0000313" key="1">
    <source>
        <dbReference type="EMBL" id="THC93166.1"/>
    </source>
</evidence>
<gene>
    <name evidence="1" type="ORF">EYZ11_007345</name>
</gene>
<dbReference type="VEuPathDB" id="FungiDB:EYZ11_007345"/>
<evidence type="ECO:0000313" key="2">
    <source>
        <dbReference type="Proteomes" id="UP000308092"/>
    </source>
</evidence>
<dbReference type="AlphaFoldDB" id="A0A4S3JD63"/>
<dbReference type="EMBL" id="SOSA01000282">
    <property type="protein sequence ID" value="THC93166.1"/>
    <property type="molecule type" value="Genomic_DNA"/>
</dbReference>
<protein>
    <submittedName>
        <fullName evidence="1">Uncharacterized protein</fullName>
    </submittedName>
</protein>
<dbReference type="Proteomes" id="UP000308092">
    <property type="component" value="Unassembled WGS sequence"/>
</dbReference>
<name>A0A4S3JD63_9EURO</name>
<comment type="caution">
    <text evidence="1">The sequence shown here is derived from an EMBL/GenBank/DDBJ whole genome shotgun (WGS) entry which is preliminary data.</text>
</comment>